<sequence length="152" mass="17716">MQIMDEKSVVSKINSVFKRNGFIKKRNSWRKSEKDVAIIIALQKSRYSNNFTFEVGICVDQSRDVAKLTHYTCGISFRFNKIPGFDTINIDSALDLDSDDTFFFSDMIVFLEKYGVNFIEHFLDLSYLKLLYNDGFFKDKMIDNISELILSE</sequence>
<reference evidence="1 2" key="1">
    <citation type="journal article" date="2012" name="J. Bacteriol.">
        <title>Genome sequence of Pectobacterium sp. strain SCC3193.</title>
        <authorList>
            <person name="Koskinen J.P."/>
            <person name="Laine P."/>
            <person name="Niemi O."/>
            <person name="Nykyri J."/>
            <person name="Harjunpaa H."/>
            <person name="Auvinen P."/>
            <person name="Paulin L."/>
            <person name="Pirhonen M."/>
            <person name="Palva T."/>
            <person name="Holm L."/>
        </authorList>
    </citation>
    <scope>NUCLEOTIDE SEQUENCE [LARGE SCALE GENOMIC DNA]</scope>
    <source>
        <strain evidence="1 2">SCC3193</strain>
    </source>
</reference>
<dbReference type="KEGG" id="pec:W5S_4473"/>
<dbReference type="HOGENOM" id="CLU_1720602_0_0_6"/>
<protein>
    <recommendedName>
        <fullName evidence="3">DUF4304 domain-containing protein</fullName>
    </recommendedName>
</protein>
<dbReference type="eggNOG" id="ENOG5032NRG">
    <property type="taxonomic scope" value="Bacteria"/>
</dbReference>
<name>A0A0H3IBU8_PECPM</name>
<accession>A0A0H3IBU8</accession>
<evidence type="ECO:0008006" key="3">
    <source>
        <dbReference type="Google" id="ProtNLM"/>
    </source>
</evidence>
<gene>
    <name evidence="1" type="ordered locus">W5S_4473</name>
</gene>
<proteinExistence type="predicted"/>
<dbReference type="AlphaFoldDB" id="A0A0H3IBU8"/>
<dbReference type="EMBL" id="CP003415">
    <property type="protein sequence ID" value="AFI92519.1"/>
    <property type="molecule type" value="Genomic_DNA"/>
</dbReference>
<organism evidence="1 2">
    <name type="scientific">Pectobacterium parmentieri</name>
    <dbReference type="NCBI Taxonomy" id="1905730"/>
    <lineage>
        <taxon>Bacteria</taxon>
        <taxon>Pseudomonadati</taxon>
        <taxon>Pseudomonadota</taxon>
        <taxon>Gammaproteobacteria</taxon>
        <taxon>Enterobacterales</taxon>
        <taxon>Pectobacteriaceae</taxon>
        <taxon>Pectobacterium</taxon>
    </lineage>
</organism>
<dbReference type="Proteomes" id="UP000008044">
    <property type="component" value="Chromosome"/>
</dbReference>
<dbReference type="InterPro" id="IPR025412">
    <property type="entry name" value="DUF4304"/>
</dbReference>
<evidence type="ECO:0000313" key="1">
    <source>
        <dbReference type="EMBL" id="AFI92519.1"/>
    </source>
</evidence>
<dbReference type="PATRIC" id="fig|1166016.3.peg.4546"/>
<dbReference type="Pfam" id="PF14137">
    <property type="entry name" value="DUF4304"/>
    <property type="match status" value="1"/>
</dbReference>
<evidence type="ECO:0000313" key="2">
    <source>
        <dbReference type="Proteomes" id="UP000008044"/>
    </source>
</evidence>